<evidence type="ECO:0008006" key="5">
    <source>
        <dbReference type="Google" id="ProtNLM"/>
    </source>
</evidence>
<evidence type="ECO:0000256" key="2">
    <source>
        <dbReference type="ARBA" id="ARBA00023150"/>
    </source>
</evidence>
<dbReference type="GO" id="GO:0006777">
    <property type="term" value="P:Mo-molybdopterin cofactor biosynthetic process"/>
    <property type="evidence" value="ECO:0007669"/>
    <property type="project" value="UniProtKB-KW"/>
</dbReference>
<dbReference type="PATRIC" id="fig|1262666.3.peg.2332"/>
<protein>
    <recommendedName>
        <fullName evidence="5">Formate dehydrogenase family accessory protein FdhD</fullName>
    </recommendedName>
</protein>
<dbReference type="PANTHER" id="PTHR30592:SF1">
    <property type="entry name" value="SULFUR CARRIER PROTEIN FDHD"/>
    <property type="match status" value="1"/>
</dbReference>
<evidence type="ECO:0000313" key="4">
    <source>
        <dbReference type="Proteomes" id="UP000011922"/>
    </source>
</evidence>
<dbReference type="PIRSF" id="PIRSF015626">
    <property type="entry name" value="FdhD"/>
    <property type="match status" value="1"/>
</dbReference>
<dbReference type="GO" id="GO:0016783">
    <property type="term" value="F:sulfurtransferase activity"/>
    <property type="evidence" value="ECO:0007669"/>
    <property type="project" value="InterPro"/>
</dbReference>
<gene>
    <name evidence="3" type="ORF">PCS_02295</name>
</gene>
<keyword evidence="2" id="KW-0501">Molybdenum cofactor biosynthesis</keyword>
<organism evidence="3 4">
    <name type="scientific">Desulfocurvibacter africanus PCS</name>
    <dbReference type="NCBI Taxonomy" id="1262666"/>
    <lineage>
        <taxon>Bacteria</taxon>
        <taxon>Pseudomonadati</taxon>
        <taxon>Thermodesulfobacteriota</taxon>
        <taxon>Desulfovibrionia</taxon>
        <taxon>Desulfovibrionales</taxon>
        <taxon>Desulfovibrionaceae</taxon>
        <taxon>Desulfocurvibacter</taxon>
    </lineage>
</organism>
<sequence>MTANPAENLVQVACRQFKDGAWRDFEDVVSREEIMAVAVAGQQPRFLWAYPHDLETLALGHVRLEVCGALQEPVLTTRQGNNFYLDLRMVQPDLSAQDQQRADPFPGQLSARDVLTAMEELFRIEGLWQDTGCFHRAALYDPVAGEFPFMAQDIGRHNCLDRCAGWLLREGRDQASLALFVSARVTASLCLKIRKLGVPMVVSKSAVTTASLDMAAKSGLTLVGFAREGRFTVFADPKGRIGQ</sequence>
<name>M5PS31_DESAF</name>
<dbReference type="AlphaFoldDB" id="M5PS31"/>
<dbReference type="Proteomes" id="UP000011922">
    <property type="component" value="Unassembled WGS sequence"/>
</dbReference>
<dbReference type="Pfam" id="PF02634">
    <property type="entry name" value="FdhD-NarQ"/>
    <property type="match status" value="1"/>
</dbReference>
<dbReference type="PANTHER" id="PTHR30592">
    <property type="entry name" value="FORMATE DEHYDROGENASE"/>
    <property type="match status" value="1"/>
</dbReference>
<proteinExistence type="predicted"/>
<dbReference type="EMBL" id="AOSV01000025">
    <property type="protein sequence ID" value="EMG36875.1"/>
    <property type="molecule type" value="Genomic_DNA"/>
</dbReference>
<keyword evidence="1" id="KW-0963">Cytoplasm</keyword>
<dbReference type="InterPro" id="IPR003786">
    <property type="entry name" value="FdhD"/>
</dbReference>
<evidence type="ECO:0000256" key="1">
    <source>
        <dbReference type="ARBA" id="ARBA00022490"/>
    </source>
</evidence>
<comment type="caution">
    <text evidence="3">The sequence shown here is derived from an EMBL/GenBank/DDBJ whole genome shotgun (WGS) entry which is preliminary data.</text>
</comment>
<dbReference type="InterPro" id="IPR016193">
    <property type="entry name" value="Cytidine_deaminase-like"/>
</dbReference>
<dbReference type="Gene3D" id="3.40.140.10">
    <property type="entry name" value="Cytidine Deaminase, domain 2"/>
    <property type="match status" value="1"/>
</dbReference>
<accession>M5PS31</accession>
<dbReference type="SUPFAM" id="SSF53927">
    <property type="entry name" value="Cytidine deaminase-like"/>
    <property type="match status" value="1"/>
</dbReference>
<reference evidence="3 4" key="1">
    <citation type="journal article" date="2013" name="Genome Announc.">
        <title>Draft Genome Sequence for Desulfovibrio africanus Strain PCS.</title>
        <authorList>
            <person name="Brown S.D."/>
            <person name="Utturkar S.M."/>
            <person name="Arkin A.P."/>
            <person name="Deutschbauer A.M."/>
            <person name="Elias D.A."/>
            <person name="Hazen T.C."/>
            <person name="Chakraborty R."/>
        </authorList>
    </citation>
    <scope>NUCLEOTIDE SEQUENCE [LARGE SCALE GENOMIC DNA]</scope>
    <source>
        <strain evidence="3 4">PCS</strain>
    </source>
</reference>
<dbReference type="OrthoDB" id="3197277at2"/>
<evidence type="ECO:0000313" key="3">
    <source>
        <dbReference type="EMBL" id="EMG36875.1"/>
    </source>
</evidence>
<dbReference type="RefSeq" id="WP_005987274.1">
    <property type="nucleotide sequence ID" value="NZ_AOSV01000025.1"/>
</dbReference>